<keyword evidence="2 6" id="KW-0489">Methyltransferase</keyword>
<dbReference type="PATRIC" id="fig|1235795.3.peg.3520"/>
<dbReference type="GO" id="GO:0003886">
    <property type="term" value="F:DNA (cytosine-5-)-methyltransferase activity"/>
    <property type="evidence" value="ECO:0007669"/>
    <property type="project" value="UniProtKB-EC"/>
</dbReference>
<accession>R9LF03</accession>
<dbReference type="HOGENOM" id="CLU_006958_2_2_9"/>
<evidence type="ECO:0000256" key="7">
    <source>
        <dbReference type="RuleBase" id="RU000416"/>
    </source>
</evidence>
<organism evidence="8 9">
    <name type="scientific">Paenibacillus barengoltzii G22</name>
    <dbReference type="NCBI Taxonomy" id="1235795"/>
    <lineage>
        <taxon>Bacteria</taxon>
        <taxon>Bacillati</taxon>
        <taxon>Bacillota</taxon>
        <taxon>Bacilli</taxon>
        <taxon>Bacillales</taxon>
        <taxon>Paenibacillaceae</taxon>
        <taxon>Paenibacillus</taxon>
    </lineage>
</organism>
<dbReference type="SUPFAM" id="SSF53335">
    <property type="entry name" value="S-adenosyl-L-methionine-dependent methyltransferases"/>
    <property type="match status" value="1"/>
</dbReference>
<dbReference type="STRING" id="1235795.C812_03547"/>
<dbReference type="PANTHER" id="PTHR10629:SF52">
    <property type="entry name" value="DNA (CYTOSINE-5)-METHYLTRANSFERASE 1"/>
    <property type="match status" value="1"/>
</dbReference>
<comment type="caution">
    <text evidence="8">The sequence shown here is derived from an EMBL/GenBank/DDBJ whole genome shotgun (WGS) entry which is preliminary data.</text>
</comment>
<dbReference type="PROSITE" id="PS51679">
    <property type="entry name" value="SAM_MT_C5"/>
    <property type="match status" value="1"/>
</dbReference>
<dbReference type="Gene3D" id="3.40.50.150">
    <property type="entry name" value="Vaccinia Virus protein VP39"/>
    <property type="match status" value="1"/>
</dbReference>
<name>R9LF03_9BACL</name>
<dbReference type="AlphaFoldDB" id="R9LF03"/>
<dbReference type="PROSITE" id="PS00095">
    <property type="entry name" value="C5_MTASE_2"/>
    <property type="match status" value="1"/>
</dbReference>
<keyword evidence="3 6" id="KW-0808">Transferase</keyword>
<dbReference type="InterPro" id="IPR050390">
    <property type="entry name" value="C5-Methyltransferase"/>
</dbReference>
<dbReference type="GO" id="GO:0044027">
    <property type="term" value="P:negative regulation of gene expression via chromosomal CpG island methylation"/>
    <property type="evidence" value="ECO:0007669"/>
    <property type="project" value="TreeGrafter"/>
</dbReference>
<proteinExistence type="inferred from homology"/>
<evidence type="ECO:0000256" key="4">
    <source>
        <dbReference type="ARBA" id="ARBA00022691"/>
    </source>
</evidence>
<dbReference type="InterPro" id="IPR031303">
    <property type="entry name" value="C5_meth_CS"/>
</dbReference>
<evidence type="ECO:0000256" key="6">
    <source>
        <dbReference type="PROSITE-ProRule" id="PRU01016"/>
    </source>
</evidence>
<evidence type="ECO:0000313" key="8">
    <source>
        <dbReference type="EMBL" id="EOS54307.1"/>
    </source>
</evidence>
<keyword evidence="5" id="KW-0680">Restriction system</keyword>
<evidence type="ECO:0000256" key="1">
    <source>
        <dbReference type="ARBA" id="ARBA00011975"/>
    </source>
</evidence>
<protein>
    <recommendedName>
        <fullName evidence="1">DNA (cytosine-5-)-methyltransferase</fullName>
        <ecNumber evidence="1">2.1.1.37</ecNumber>
    </recommendedName>
</protein>
<evidence type="ECO:0000256" key="3">
    <source>
        <dbReference type="ARBA" id="ARBA00022679"/>
    </source>
</evidence>
<dbReference type="GO" id="GO:0003677">
    <property type="term" value="F:DNA binding"/>
    <property type="evidence" value="ECO:0007669"/>
    <property type="project" value="TreeGrafter"/>
</dbReference>
<dbReference type="NCBIfam" id="TIGR00675">
    <property type="entry name" value="dcm"/>
    <property type="match status" value="1"/>
</dbReference>
<sequence length="379" mass="42573">MIYTCVDLFAGAGGLSEGLKQAGFTILAANDFDDHAAATYKHNHPETIFFDGPIQDIQAEDILKRTGLKRGELFCLAGGPPCQAFSVYNHQRGMHDERSGLFREYIRIVEGLYPKWIVMENVTGMSSVEGGLAIKEIIRSLTELGYEVECKTLKAEEYGVPQERRRIIFIGNRLGLPIRFPEPSHDGVNRPFVNVEQAIMDLPEIGVNGGADEMDYTQEGVCEYQRYVRDGSLKVFNHTSPNLSDINIKRLSYIKQGGSWRDIPVDLLPAGMKKAKRSDHTKRYGRLSLQGLSSTILTKCDPHWGAYFHPTQDRVISVREAARFQSFPDKFRFLGPKAEQYKQVGNAVPPLLARAVAMEIINVMNEHEAASEEKLIEVH</sequence>
<dbReference type="Gene3D" id="3.90.120.10">
    <property type="entry name" value="DNA Methylase, subunit A, domain 2"/>
    <property type="match status" value="1"/>
</dbReference>
<dbReference type="EC" id="2.1.1.37" evidence="1"/>
<comment type="similarity">
    <text evidence="6 7">Belongs to the class I-like SAM-binding methyltransferase superfamily. C5-methyltransferase family.</text>
</comment>
<evidence type="ECO:0000256" key="5">
    <source>
        <dbReference type="ARBA" id="ARBA00022747"/>
    </source>
</evidence>
<keyword evidence="4 6" id="KW-0949">S-adenosyl-L-methionine</keyword>
<dbReference type="Proteomes" id="UP000019598">
    <property type="component" value="Unassembled WGS sequence"/>
</dbReference>
<dbReference type="PANTHER" id="PTHR10629">
    <property type="entry name" value="CYTOSINE-SPECIFIC METHYLTRANSFERASE"/>
    <property type="match status" value="1"/>
</dbReference>
<feature type="active site" evidence="6">
    <location>
        <position position="82"/>
    </location>
</feature>
<dbReference type="EMBL" id="ASSZ01000033">
    <property type="protein sequence ID" value="EOS54307.1"/>
    <property type="molecule type" value="Genomic_DNA"/>
</dbReference>
<dbReference type="OrthoDB" id="9813719at2"/>
<dbReference type="PRINTS" id="PR00105">
    <property type="entry name" value="C5METTRFRASE"/>
</dbReference>
<reference evidence="8 9" key="1">
    <citation type="submission" date="2013-04" db="EMBL/GenBank/DDBJ databases">
        <title>The Genome Sequence of Paenibacillus barengoltzii G22.</title>
        <authorList>
            <consortium name="The Broad Institute Genomics Platform"/>
            <consortium name="The Broad Institute Genome Sequencing Center for Infectious Disease"/>
            <person name="Earl A."/>
            <person name="Xavier R."/>
            <person name="Elson C."/>
            <person name="Duck W."/>
            <person name="Walker B."/>
            <person name="Young S."/>
            <person name="Zeng Q."/>
            <person name="Gargeya S."/>
            <person name="Fitzgerald M."/>
            <person name="Haas B."/>
            <person name="Abouelleil A."/>
            <person name="Allen A.W."/>
            <person name="Alvarado L."/>
            <person name="Arachchi H.M."/>
            <person name="Berlin A.M."/>
            <person name="Chapman S.B."/>
            <person name="Gainer-Dewar J."/>
            <person name="Goldberg J."/>
            <person name="Griggs A."/>
            <person name="Gujja S."/>
            <person name="Hansen M."/>
            <person name="Howarth C."/>
            <person name="Imamovic A."/>
            <person name="Ireland A."/>
            <person name="Larimer J."/>
            <person name="McCowan C."/>
            <person name="Murphy C."/>
            <person name="Pearson M."/>
            <person name="Poon T.W."/>
            <person name="Priest M."/>
            <person name="Roberts A."/>
            <person name="Saif S."/>
            <person name="Shea T."/>
            <person name="Sisk P."/>
            <person name="Sykes S."/>
            <person name="Wortman J."/>
            <person name="Nusbaum C."/>
            <person name="Birren B."/>
        </authorList>
    </citation>
    <scope>NUCLEOTIDE SEQUENCE [LARGE SCALE GENOMIC DNA]</scope>
    <source>
        <strain evidence="8 9">G22</strain>
    </source>
</reference>
<gene>
    <name evidence="8" type="ORF">C812_03547</name>
</gene>
<evidence type="ECO:0000256" key="2">
    <source>
        <dbReference type="ARBA" id="ARBA00022603"/>
    </source>
</evidence>
<dbReference type="GO" id="GO:0032259">
    <property type="term" value="P:methylation"/>
    <property type="evidence" value="ECO:0007669"/>
    <property type="project" value="UniProtKB-KW"/>
</dbReference>
<dbReference type="InterPro" id="IPR029063">
    <property type="entry name" value="SAM-dependent_MTases_sf"/>
</dbReference>
<evidence type="ECO:0000313" key="9">
    <source>
        <dbReference type="Proteomes" id="UP000019598"/>
    </source>
</evidence>
<dbReference type="Pfam" id="PF00145">
    <property type="entry name" value="DNA_methylase"/>
    <property type="match status" value="1"/>
</dbReference>
<dbReference type="InterPro" id="IPR001525">
    <property type="entry name" value="C5_MeTfrase"/>
</dbReference>
<dbReference type="GO" id="GO:0009307">
    <property type="term" value="P:DNA restriction-modification system"/>
    <property type="evidence" value="ECO:0007669"/>
    <property type="project" value="UniProtKB-KW"/>
</dbReference>